<accession>A0A830CE97</accession>
<feature type="domain" description="SAC" evidence="2">
    <location>
        <begin position="45"/>
        <end position="127"/>
    </location>
</feature>
<dbReference type="GO" id="GO:0043812">
    <property type="term" value="F:phosphatidylinositol-4-phosphate phosphatase activity"/>
    <property type="evidence" value="ECO:0007669"/>
    <property type="project" value="TreeGrafter"/>
</dbReference>
<dbReference type="PANTHER" id="PTHR45662">
    <property type="entry name" value="PHOSPHATIDYLINOSITIDE PHOSPHATASE SAC1"/>
    <property type="match status" value="1"/>
</dbReference>
<dbReference type="OrthoDB" id="405996at2759"/>
<dbReference type="Proteomes" id="UP000653305">
    <property type="component" value="Unassembled WGS sequence"/>
</dbReference>
<dbReference type="InterPro" id="IPR002013">
    <property type="entry name" value="SAC_dom"/>
</dbReference>
<comment type="caution">
    <text evidence="3">The sequence shown here is derived from an EMBL/GenBank/DDBJ whole genome shotgun (WGS) entry which is preliminary data.</text>
</comment>
<feature type="transmembrane region" description="Helical" evidence="1">
    <location>
        <begin position="12"/>
        <end position="30"/>
    </location>
</feature>
<evidence type="ECO:0000256" key="1">
    <source>
        <dbReference type="SAM" id="Phobius"/>
    </source>
</evidence>
<evidence type="ECO:0000259" key="2">
    <source>
        <dbReference type="Pfam" id="PF02383"/>
    </source>
</evidence>
<keyword evidence="1" id="KW-1133">Transmembrane helix</keyword>
<sequence length="129" mass="14547">MQNFNSQSISGLVIYFCLFVCLFVFLFLIIGDEPSGSPSKGSTIYGVAGKIKLLEGTYVLVITSRKEVGTYLSFPVFRVTAMKFLSCNVASRFLTNQEKRDKDCFMNLLKIVESTPGLYYSYETDMTPR</sequence>
<organism evidence="3 4">
    <name type="scientific">Phtheirospermum japonicum</name>
    <dbReference type="NCBI Taxonomy" id="374723"/>
    <lineage>
        <taxon>Eukaryota</taxon>
        <taxon>Viridiplantae</taxon>
        <taxon>Streptophyta</taxon>
        <taxon>Embryophyta</taxon>
        <taxon>Tracheophyta</taxon>
        <taxon>Spermatophyta</taxon>
        <taxon>Magnoliopsida</taxon>
        <taxon>eudicotyledons</taxon>
        <taxon>Gunneridae</taxon>
        <taxon>Pentapetalae</taxon>
        <taxon>asterids</taxon>
        <taxon>lamiids</taxon>
        <taxon>Lamiales</taxon>
        <taxon>Orobanchaceae</taxon>
        <taxon>Orobanchaceae incertae sedis</taxon>
        <taxon>Phtheirospermum</taxon>
    </lineage>
</organism>
<evidence type="ECO:0000313" key="4">
    <source>
        <dbReference type="Proteomes" id="UP000653305"/>
    </source>
</evidence>
<dbReference type="AlphaFoldDB" id="A0A830CE97"/>
<keyword evidence="4" id="KW-1185">Reference proteome</keyword>
<reference evidence="3" key="1">
    <citation type="submission" date="2020-07" db="EMBL/GenBank/DDBJ databases">
        <title>Ethylene signaling mediates host invasion by parasitic plants.</title>
        <authorList>
            <person name="Yoshida S."/>
        </authorList>
    </citation>
    <scope>NUCLEOTIDE SEQUENCE</scope>
    <source>
        <strain evidence="3">Okayama</strain>
    </source>
</reference>
<dbReference type="GO" id="GO:0005783">
    <property type="term" value="C:endoplasmic reticulum"/>
    <property type="evidence" value="ECO:0007669"/>
    <property type="project" value="TreeGrafter"/>
</dbReference>
<keyword evidence="1" id="KW-0472">Membrane</keyword>
<name>A0A830CE97_9LAMI</name>
<keyword evidence="1" id="KW-0812">Transmembrane</keyword>
<gene>
    <name evidence="3" type="ORF">PHJA_001938100</name>
</gene>
<protein>
    <submittedName>
        <fullName evidence="3">Phosphoinositide phosphatase sac8</fullName>
    </submittedName>
</protein>
<dbReference type="GO" id="GO:0046856">
    <property type="term" value="P:phosphatidylinositol dephosphorylation"/>
    <property type="evidence" value="ECO:0007669"/>
    <property type="project" value="TreeGrafter"/>
</dbReference>
<proteinExistence type="predicted"/>
<dbReference type="PANTHER" id="PTHR45662:SF10">
    <property type="entry name" value="PHOSPHOINOSITIDE PHOSPHATASE SAC8"/>
    <property type="match status" value="1"/>
</dbReference>
<dbReference type="EMBL" id="BMAC01000507">
    <property type="protein sequence ID" value="GFP97940.1"/>
    <property type="molecule type" value="Genomic_DNA"/>
</dbReference>
<evidence type="ECO:0000313" key="3">
    <source>
        <dbReference type="EMBL" id="GFP97940.1"/>
    </source>
</evidence>
<dbReference type="Pfam" id="PF02383">
    <property type="entry name" value="Syja_N"/>
    <property type="match status" value="1"/>
</dbReference>